<dbReference type="OrthoDB" id="9767994at2"/>
<dbReference type="PIRSF" id="PIRSF036389">
    <property type="entry name" value="IOR_B"/>
    <property type="match status" value="1"/>
</dbReference>
<dbReference type="AlphaFoldDB" id="A0A239P153"/>
<dbReference type="InterPro" id="IPR046867">
    <property type="entry name" value="AldOxase/xan_DH_MoCoBD2"/>
</dbReference>
<evidence type="ECO:0000256" key="1">
    <source>
        <dbReference type="SAM" id="SignalP"/>
    </source>
</evidence>
<dbReference type="GO" id="GO:0016491">
    <property type="term" value="F:oxidoreductase activity"/>
    <property type="evidence" value="ECO:0007669"/>
    <property type="project" value="InterPro"/>
</dbReference>
<evidence type="ECO:0000313" key="4">
    <source>
        <dbReference type="Proteomes" id="UP000198282"/>
    </source>
</evidence>
<feature type="signal peptide" evidence="1">
    <location>
        <begin position="1"/>
        <end position="24"/>
    </location>
</feature>
<dbReference type="InterPro" id="IPR008274">
    <property type="entry name" value="AldOxase/xan_DH_MoCoBD1"/>
</dbReference>
<evidence type="ECO:0000313" key="3">
    <source>
        <dbReference type="EMBL" id="SNT60867.1"/>
    </source>
</evidence>
<dbReference type="Pfam" id="PF02738">
    <property type="entry name" value="MoCoBD_1"/>
    <property type="match status" value="1"/>
</dbReference>
<protein>
    <submittedName>
        <fullName evidence="3">CO or xanthine dehydrogenase, Mo-binding subunit</fullName>
    </submittedName>
</protein>
<gene>
    <name evidence="3" type="ORF">SAMN05216276_108011</name>
</gene>
<dbReference type="SUPFAM" id="SSF56003">
    <property type="entry name" value="Molybdenum cofactor-binding domain"/>
    <property type="match status" value="2"/>
</dbReference>
<dbReference type="PROSITE" id="PS51318">
    <property type="entry name" value="TAT"/>
    <property type="match status" value="1"/>
</dbReference>
<dbReference type="Pfam" id="PF20256">
    <property type="entry name" value="MoCoBD_2"/>
    <property type="match status" value="2"/>
</dbReference>
<feature type="domain" description="Aldehyde oxidase/xanthine dehydrogenase a/b hammerhead" evidence="2">
    <location>
        <begin position="216"/>
        <end position="298"/>
    </location>
</feature>
<dbReference type="InterPro" id="IPR000674">
    <property type="entry name" value="Ald_Oxase/Xan_DH_a/b"/>
</dbReference>
<dbReference type="EMBL" id="FZOD01000080">
    <property type="protein sequence ID" value="SNT60867.1"/>
    <property type="molecule type" value="Genomic_DNA"/>
</dbReference>
<accession>A0A239P153</accession>
<dbReference type="RefSeq" id="WP_089213007.1">
    <property type="nucleotide sequence ID" value="NZ_FZOD01000080.1"/>
</dbReference>
<dbReference type="PANTHER" id="PTHR47495:SF1">
    <property type="entry name" value="BLL3820 PROTEIN"/>
    <property type="match status" value="1"/>
</dbReference>
<evidence type="ECO:0000259" key="2">
    <source>
        <dbReference type="SMART" id="SM01008"/>
    </source>
</evidence>
<name>A0A239P153_9ACTN</name>
<dbReference type="SMART" id="SM01008">
    <property type="entry name" value="Ald_Xan_dh_C"/>
    <property type="match status" value="1"/>
</dbReference>
<dbReference type="PANTHER" id="PTHR47495">
    <property type="entry name" value="ALDEHYDE DEHYDROGENASE"/>
    <property type="match status" value="1"/>
</dbReference>
<dbReference type="Proteomes" id="UP000198282">
    <property type="component" value="Unassembled WGS sequence"/>
</dbReference>
<sequence length="778" mass="81372">MSVQTSRRQFLVGSGALAIGFTLAGPATSAAAAAAASNGLVRVEAVGAPANTTQSWLVLTKKGITVYSGKVELGTGVQTALAQMVVEELRLGVADVDWVQGDTLLSVSQGGTTGSKSIQNGGIQLQQAAATAFQELSHRAAAHFKVTPDQLVAQDGRFSLATRSGHSSGHTVTYKDLLKSGVTVLPLDQTVPLMAANKYVVVGTNVPRVDLPAKMDATFRFLHDVTVPGMLHGRVVRPTGRNSTQPVISNLDRAKAIEGFVDVVQHDRFIGVVATSEWAASVAASPKSGISVSWTTGPKMIAQADLPAAVRDPANHYRSVVEIDDGVAPILATADQVLNSQYFSPFHMHGGMGASTAVADVRRAPDPATGIQATIWSGTQNVTALAGAIAPLLGLAPAAVRVIYVEASGCYGHNGADDCAADAAVLSQAVGKPVRVQWTRQDEHAWEPLGGAQAHDMQGAVGPDGIIAWSHLNYAPTANSRPVDGTPGTLLAGTLMGKLPAPLPSSSVDSSGRNAPVTYDFPQRVEARLLKSFVTTGPTSAAPASPLTYLIPRTTALRSLGGFSNSFANESFFDELAHAGGHDPLELRIASLPDPRAVAVCEALRDVWRTRPPGGDGTGAGVAFHQYEVVNAYVATYAEVRVDPDTGKVTVTRVVVAHDCGLIVNPDGLRNQIEGNVVQGVGRTLKEEVFYTDDRVTSVAWQTSSFNPGPQYEVLRFNEVPAIETILINHTDKPPLGAGEPAIGTIGGAIGNAIFAAIGKRIRTLPFTPDRVKAALTG</sequence>
<proteinExistence type="predicted"/>
<dbReference type="Gene3D" id="3.30.365.10">
    <property type="entry name" value="Aldehyde oxidase/xanthine dehydrogenase, molybdopterin binding domain"/>
    <property type="match status" value="4"/>
</dbReference>
<organism evidence="3 4">
    <name type="scientific">Streptosporangium subroseum</name>
    <dbReference type="NCBI Taxonomy" id="106412"/>
    <lineage>
        <taxon>Bacteria</taxon>
        <taxon>Bacillati</taxon>
        <taxon>Actinomycetota</taxon>
        <taxon>Actinomycetes</taxon>
        <taxon>Streptosporangiales</taxon>
        <taxon>Streptosporangiaceae</taxon>
        <taxon>Streptosporangium</taxon>
    </lineage>
</organism>
<dbReference type="InterPro" id="IPR012368">
    <property type="entry name" value="OxRdtase_Mopterin-bd_su_IorB"/>
</dbReference>
<dbReference type="InterPro" id="IPR037165">
    <property type="entry name" value="AldOxase/xan_DH_Mopterin-bd_sf"/>
</dbReference>
<dbReference type="InterPro" id="IPR052516">
    <property type="entry name" value="N-heterocyclic_Hydroxylase"/>
</dbReference>
<keyword evidence="1" id="KW-0732">Signal</keyword>
<dbReference type="Gene3D" id="3.90.1170.50">
    <property type="entry name" value="Aldehyde oxidase/xanthine dehydrogenase, a/b hammerhead"/>
    <property type="match status" value="1"/>
</dbReference>
<feature type="chain" id="PRO_5039025655" evidence="1">
    <location>
        <begin position="25"/>
        <end position="778"/>
    </location>
</feature>
<reference evidence="3 4" key="1">
    <citation type="submission" date="2017-06" db="EMBL/GenBank/DDBJ databases">
        <authorList>
            <person name="Kim H.J."/>
            <person name="Triplett B.A."/>
        </authorList>
    </citation>
    <scope>NUCLEOTIDE SEQUENCE [LARGE SCALE GENOMIC DNA]</scope>
    <source>
        <strain evidence="3 4">CGMCC 4.2132</strain>
    </source>
</reference>
<keyword evidence="4" id="KW-1185">Reference proteome</keyword>
<dbReference type="InterPro" id="IPR006311">
    <property type="entry name" value="TAT_signal"/>
</dbReference>